<dbReference type="InterPro" id="IPR045851">
    <property type="entry name" value="AMP-bd_C_sf"/>
</dbReference>
<dbReference type="SUPFAM" id="SSF56801">
    <property type="entry name" value="Acetyl-CoA synthetase-like"/>
    <property type="match status" value="1"/>
</dbReference>
<dbReference type="Pfam" id="PF00550">
    <property type="entry name" value="PP-binding"/>
    <property type="match status" value="1"/>
</dbReference>
<dbReference type="GO" id="GO:0005737">
    <property type="term" value="C:cytoplasm"/>
    <property type="evidence" value="ECO:0007669"/>
    <property type="project" value="TreeGrafter"/>
</dbReference>
<sequence>MSLEEANIKLKSKLSPAKLALLKKRLSGEFESNSPSKLIQEKLPTIVPQKEEKYQPFPLTDVQQAYWIGRNGAFELSNISTHVYFEIETINLNLERFEEVWQQLIERHDMLRAIIRPDGQQQILQDVPVYKIKTTDLRGKNTEVIARKIKQLREKLSHQVLAAGQWPLFEIQAVRLDNNKIRLCISLDVLIGDAWSFDLILGESLELMKNPDLCLPPLELSFRDYVLAEVDLHSSQIYQRSRDYWLNRIPTFPSSPELPLKKNLSAVKSPHFDHRTKKIDPNIWHLLKTKATEASLTPSTLLLAAFAEVLTLWSKSGKFGINLTLYNRLPLHPQINQIAGDFTSLTLLEINNSQNESFLTRAGRIQKQLWNDYDHRYFSGVQVLRELARSQKNASGVIMPVIFTSTIINENLNRDPASEKLSSLHRLGEVVFNISQTPQVYLDIQVHEIGGSLIVDLDSIDELFPEGMLDDFFATYCNFLERLACEKELWQTKTRQLLPSAQIDQIKTINNTSAPVPEAALLHSLFFEQVNKHPQNLAVATTQRNLTYQELSLLAQQLGHKLRQLGAHPNQLIAIVMEKGWEQIVAVLGILASGAAYIPIHPDLPRERQLHLLQQAQVKFVLTQSKIDSSLELPNNITRLCVDTIESSTLASPLSWTQKPDDLAYVIYTSGSTGLPKGVMIDHRGAVNTILDINQRFHVNSKDRVFALSSLSFDLSVYDIFGTLAAGGTIVIPNSASTKDPAHWLSLIEQHQITVWNSVPALMQMLVEYAASCHKKLPQSLRLALLSGDWLPLSLPNQIRSLFQDVNLISLGGATEASIWSILYPIEQVDPSWKSIPYGRAMANQRFYVLNEALEDCPIWVTGQLYIGGIGLAKGYWQNEEKTNSSFIIHPLTQERLYKTGDLGRYLSDGNIEFLGREDFQVKVNGFRIELGEIETIIKQDSTVKEAVVTAFGELREQKKLVAYIVPNSTNISNLSSEIQIEQWREFIRKKLPEYMIPSEFIVLKELPITSNGKLDRRALPVPKSIVTTKQTVYVKPETNCEKSVAEVWQEILKIEEVGINDNFFEIGGNSLLLVRTQVKLKEIFGQEISLVEMMKSPTISSLAKYINQDSNKQEAAQKGHGRAKSRSSLQAMRNSRRKLNKDTAK</sequence>
<dbReference type="FunFam" id="3.30.559.10:FF:000023">
    <property type="entry name" value="Non-ribosomal peptide synthetase"/>
    <property type="match status" value="1"/>
</dbReference>
<dbReference type="GO" id="GO:0008610">
    <property type="term" value="P:lipid biosynthetic process"/>
    <property type="evidence" value="ECO:0007669"/>
    <property type="project" value="UniProtKB-ARBA"/>
</dbReference>
<evidence type="ECO:0000256" key="5">
    <source>
        <dbReference type="ARBA" id="ARBA00022598"/>
    </source>
</evidence>
<accession>A0A1Z4LT55</accession>
<keyword evidence="4" id="KW-0597">Phosphoprotein</keyword>
<dbReference type="PANTHER" id="PTHR45527:SF10">
    <property type="entry name" value="PYOCHELIN SYNTHASE PCHF"/>
    <property type="match status" value="1"/>
</dbReference>
<dbReference type="GO" id="GO:0031177">
    <property type="term" value="F:phosphopantetheine binding"/>
    <property type="evidence" value="ECO:0007669"/>
    <property type="project" value="TreeGrafter"/>
</dbReference>
<dbReference type="GO" id="GO:0043041">
    <property type="term" value="P:amino acid activation for nonribosomal peptide biosynthetic process"/>
    <property type="evidence" value="ECO:0007669"/>
    <property type="project" value="TreeGrafter"/>
</dbReference>
<keyword evidence="5" id="KW-0436">Ligase</keyword>
<dbReference type="PRINTS" id="PR00154">
    <property type="entry name" value="AMPBINDING"/>
</dbReference>
<feature type="domain" description="Carrier" evidence="7">
    <location>
        <begin position="1036"/>
        <end position="1111"/>
    </location>
</feature>
<dbReference type="Gene3D" id="3.30.300.30">
    <property type="match status" value="1"/>
</dbReference>
<reference evidence="8 9" key="1">
    <citation type="submission" date="2017-06" db="EMBL/GenBank/DDBJ databases">
        <title>Genome sequencing of cyanobaciteial culture collection at National Institute for Environmental Studies (NIES).</title>
        <authorList>
            <person name="Hirose Y."/>
            <person name="Shimura Y."/>
            <person name="Fujisawa T."/>
            <person name="Nakamura Y."/>
            <person name="Kawachi M."/>
        </authorList>
    </citation>
    <scope>NUCLEOTIDE SEQUENCE [LARGE SCALE GENOMIC DNA]</scope>
    <source>
        <strain evidence="8 9">NIES-267</strain>
    </source>
</reference>
<dbReference type="Proteomes" id="UP000218418">
    <property type="component" value="Chromosome"/>
</dbReference>
<protein>
    <submittedName>
        <fullName evidence="8">Amino acid adenylation domain-containing protein</fullName>
    </submittedName>
</protein>
<dbReference type="InterPro" id="IPR023213">
    <property type="entry name" value="CAT-like_dom_sf"/>
</dbReference>
<dbReference type="Gene3D" id="2.30.38.10">
    <property type="entry name" value="Luciferase, Domain 3"/>
    <property type="match status" value="1"/>
</dbReference>
<dbReference type="Pfam" id="PF13193">
    <property type="entry name" value="AMP-binding_C"/>
    <property type="match status" value="1"/>
</dbReference>
<dbReference type="Gene3D" id="3.30.559.10">
    <property type="entry name" value="Chloramphenicol acetyltransferase-like domain"/>
    <property type="match status" value="1"/>
</dbReference>
<dbReference type="InterPro" id="IPR020459">
    <property type="entry name" value="AMP-binding"/>
</dbReference>
<dbReference type="InterPro" id="IPR010071">
    <property type="entry name" value="AA_adenyl_dom"/>
</dbReference>
<dbReference type="InterPro" id="IPR020845">
    <property type="entry name" value="AMP-binding_CS"/>
</dbReference>
<keyword evidence="3" id="KW-0596">Phosphopantetheine</keyword>
<evidence type="ECO:0000313" key="9">
    <source>
        <dbReference type="Proteomes" id="UP000218418"/>
    </source>
</evidence>
<evidence type="ECO:0000256" key="1">
    <source>
        <dbReference type="ARBA" id="ARBA00001957"/>
    </source>
</evidence>
<dbReference type="GO" id="GO:0016874">
    <property type="term" value="F:ligase activity"/>
    <property type="evidence" value="ECO:0007669"/>
    <property type="project" value="UniProtKB-KW"/>
</dbReference>
<evidence type="ECO:0000256" key="3">
    <source>
        <dbReference type="ARBA" id="ARBA00022450"/>
    </source>
</evidence>
<evidence type="ECO:0000313" key="8">
    <source>
        <dbReference type="EMBL" id="BAY84412.1"/>
    </source>
</evidence>
<evidence type="ECO:0000256" key="2">
    <source>
        <dbReference type="ARBA" id="ARBA00004924"/>
    </source>
</evidence>
<dbReference type="PANTHER" id="PTHR45527">
    <property type="entry name" value="NONRIBOSOMAL PEPTIDE SYNTHETASE"/>
    <property type="match status" value="1"/>
</dbReference>
<evidence type="ECO:0000259" key="7">
    <source>
        <dbReference type="PROSITE" id="PS50075"/>
    </source>
</evidence>
<gene>
    <name evidence="8" type="ORF">NIES267_39080</name>
</gene>
<dbReference type="InterPro" id="IPR009081">
    <property type="entry name" value="PP-bd_ACP"/>
</dbReference>
<dbReference type="Gene3D" id="3.30.559.30">
    <property type="entry name" value="Nonribosomal peptide synthetase, condensation domain"/>
    <property type="match status" value="1"/>
</dbReference>
<dbReference type="EMBL" id="AP018227">
    <property type="protein sequence ID" value="BAY84412.1"/>
    <property type="molecule type" value="Genomic_DNA"/>
</dbReference>
<dbReference type="SUPFAM" id="SSF52777">
    <property type="entry name" value="CoA-dependent acyltransferases"/>
    <property type="match status" value="2"/>
</dbReference>
<dbReference type="InterPro" id="IPR001242">
    <property type="entry name" value="Condensation_dom"/>
</dbReference>
<dbReference type="PROSITE" id="PS50075">
    <property type="entry name" value="CARRIER"/>
    <property type="match status" value="1"/>
</dbReference>
<dbReference type="InterPro" id="IPR057737">
    <property type="entry name" value="Condensation_MtbB-like"/>
</dbReference>
<keyword evidence="9" id="KW-1185">Reference proteome</keyword>
<dbReference type="AlphaFoldDB" id="A0A1Z4LT55"/>
<dbReference type="FunFam" id="3.30.300.30:FF:000010">
    <property type="entry name" value="Enterobactin synthetase component F"/>
    <property type="match status" value="1"/>
</dbReference>
<evidence type="ECO:0000256" key="4">
    <source>
        <dbReference type="ARBA" id="ARBA00022553"/>
    </source>
</evidence>
<dbReference type="Gene3D" id="1.10.1200.10">
    <property type="entry name" value="ACP-like"/>
    <property type="match status" value="1"/>
</dbReference>
<comment type="pathway">
    <text evidence="2">Siderophore biosynthesis.</text>
</comment>
<dbReference type="Pfam" id="PF00501">
    <property type="entry name" value="AMP-binding"/>
    <property type="match status" value="1"/>
</dbReference>
<feature type="region of interest" description="Disordered" evidence="6">
    <location>
        <begin position="1111"/>
        <end position="1146"/>
    </location>
</feature>
<dbReference type="Gene3D" id="3.40.50.980">
    <property type="match status" value="2"/>
</dbReference>
<dbReference type="InterPro" id="IPR000873">
    <property type="entry name" value="AMP-dep_synth/lig_dom"/>
</dbReference>
<dbReference type="SUPFAM" id="SSF47336">
    <property type="entry name" value="ACP-like"/>
    <property type="match status" value="1"/>
</dbReference>
<name>A0A1Z4LT55_9CYAN</name>
<organism evidence="8 9">
    <name type="scientific">Calothrix parasitica NIES-267</name>
    <dbReference type="NCBI Taxonomy" id="1973488"/>
    <lineage>
        <taxon>Bacteria</taxon>
        <taxon>Bacillati</taxon>
        <taxon>Cyanobacteriota</taxon>
        <taxon>Cyanophyceae</taxon>
        <taxon>Nostocales</taxon>
        <taxon>Calotrichaceae</taxon>
        <taxon>Calothrix</taxon>
    </lineage>
</organism>
<dbReference type="PROSITE" id="PS00455">
    <property type="entry name" value="AMP_BINDING"/>
    <property type="match status" value="1"/>
</dbReference>
<evidence type="ECO:0000256" key="6">
    <source>
        <dbReference type="SAM" id="MobiDB-lite"/>
    </source>
</evidence>
<dbReference type="FunFam" id="3.40.50.12780:FF:000012">
    <property type="entry name" value="Non-ribosomal peptide synthetase"/>
    <property type="match status" value="1"/>
</dbReference>
<dbReference type="CDD" id="cd19535">
    <property type="entry name" value="Cyc_NRPS"/>
    <property type="match status" value="1"/>
</dbReference>
<dbReference type="CDD" id="cd12114">
    <property type="entry name" value="A_NRPS_TlmIV_like"/>
    <property type="match status" value="1"/>
</dbReference>
<dbReference type="NCBIfam" id="TIGR01733">
    <property type="entry name" value="AA-adenyl-dom"/>
    <property type="match status" value="1"/>
</dbReference>
<dbReference type="OrthoDB" id="9803968at2"/>
<comment type="cofactor">
    <cofactor evidence="1">
        <name>pantetheine 4'-phosphate</name>
        <dbReference type="ChEBI" id="CHEBI:47942"/>
    </cofactor>
</comment>
<dbReference type="FunFam" id="3.40.50.980:FF:000001">
    <property type="entry name" value="Non-ribosomal peptide synthetase"/>
    <property type="match status" value="1"/>
</dbReference>
<dbReference type="FunFam" id="3.30.559.30:FF:000006">
    <property type="entry name" value="Yersiniabactin polyketide/non-ribosomal peptide synthetase"/>
    <property type="match status" value="1"/>
</dbReference>
<dbReference type="InterPro" id="IPR036736">
    <property type="entry name" value="ACP-like_sf"/>
</dbReference>
<dbReference type="Pfam" id="PF00668">
    <property type="entry name" value="Condensation"/>
    <property type="match status" value="1"/>
</dbReference>
<proteinExistence type="predicted"/>
<dbReference type="GO" id="GO:0044550">
    <property type="term" value="P:secondary metabolite biosynthetic process"/>
    <property type="evidence" value="ECO:0007669"/>
    <property type="project" value="UniProtKB-ARBA"/>
</dbReference>
<dbReference type="InterPro" id="IPR025110">
    <property type="entry name" value="AMP-bd_C"/>
</dbReference>